<dbReference type="NCBIfam" id="NF001138">
    <property type="entry name" value="PRK00143.1"/>
    <property type="match status" value="1"/>
</dbReference>
<dbReference type="Gene3D" id="2.40.30.10">
    <property type="entry name" value="Translation factors"/>
    <property type="match status" value="1"/>
</dbReference>
<sequence length="389" mass="43846">MKSIKNVVCAMSGGVDSAVSALMLKRKGFNVQGVFMKNWDLANETGCTSEADREDAAYVCDKLKIPFHEVNYVKEYWNEVFSEMMHEYECGLTPNPDILCNKSIKFGHFFNYSLNTLGADAVATGHYARNSWGQFLEHAGQGRGARLLRSVDQWKDQTLFLSQIPQLSLQKTMFPVGDLTKGVVKKIASASGFDKILQKRESTGMCFIGKREFQEFIEEYIEPNPGNFVELESGKIVGEHKGIHYWTIGQRTHIGGLDIAYFVASICKETNNIMVVKGTNHPALFTQFVSGGSPHWIYEMPKELKETGQMSCQFRYQHVHPLVKCTVKMNDRGELDVHINIPLRSMATGQYAVLYKDEECLGSAKIMKTGPSLYDLDVRDPVKNSEKFS</sequence>
<dbReference type="EMBL" id="JAODUP010000412">
    <property type="protein sequence ID" value="KAK2150320.1"/>
    <property type="molecule type" value="Genomic_DNA"/>
</dbReference>
<dbReference type="InterPro" id="IPR046884">
    <property type="entry name" value="MnmA-like_central"/>
</dbReference>
<dbReference type="Gene3D" id="3.40.50.620">
    <property type="entry name" value="HUPs"/>
    <property type="match status" value="1"/>
</dbReference>
<evidence type="ECO:0000256" key="6">
    <source>
        <dbReference type="ARBA" id="ARBA00022679"/>
    </source>
</evidence>
<dbReference type="Pfam" id="PF20259">
    <property type="entry name" value="tRNA_Me_trans_M"/>
    <property type="match status" value="1"/>
</dbReference>
<accession>A0AAD9JDH3</accession>
<dbReference type="EC" id="2.8.1.14" evidence="4"/>
<keyword evidence="7" id="KW-0819">tRNA processing</keyword>
<evidence type="ECO:0000256" key="9">
    <source>
        <dbReference type="ARBA" id="ARBA00022840"/>
    </source>
</evidence>
<dbReference type="FunFam" id="3.40.50.620:FF:000104">
    <property type="entry name" value="Mitochondrial tRNA-specific 2-thiouridylase 1"/>
    <property type="match status" value="1"/>
</dbReference>
<evidence type="ECO:0000256" key="4">
    <source>
        <dbReference type="ARBA" id="ARBA00011953"/>
    </source>
</evidence>
<name>A0AAD9JDH3_9ANNE</name>
<evidence type="ECO:0000313" key="16">
    <source>
        <dbReference type="Proteomes" id="UP001208570"/>
    </source>
</evidence>
<keyword evidence="8" id="KW-0547">Nucleotide-binding</keyword>
<evidence type="ECO:0000256" key="7">
    <source>
        <dbReference type="ARBA" id="ARBA00022694"/>
    </source>
</evidence>
<evidence type="ECO:0000259" key="13">
    <source>
        <dbReference type="Pfam" id="PF20258"/>
    </source>
</evidence>
<evidence type="ECO:0000313" key="15">
    <source>
        <dbReference type="EMBL" id="KAK2150320.1"/>
    </source>
</evidence>
<keyword evidence="9" id="KW-0067">ATP-binding</keyword>
<dbReference type="InterPro" id="IPR023382">
    <property type="entry name" value="MnmA-like_central_sf"/>
</dbReference>
<keyword evidence="10" id="KW-0694">RNA-binding</keyword>
<dbReference type="InterPro" id="IPR004506">
    <property type="entry name" value="MnmA-like"/>
</dbReference>
<dbReference type="PANTHER" id="PTHR11933:SF5">
    <property type="entry name" value="MITOCHONDRIAL TRNA-SPECIFIC 2-THIOURIDYLASE 1"/>
    <property type="match status" value="1"/>
</dbReference>
<dbReference type="Gene3D" id="2.30.30.280">
    <property type="entry name" value="Adenine nucleotide alpha hydrolases-like domains"/>
    <property type="match status" value="1"/>
</dbReference>
<dbReference type="Proteomes" id="UP001208570">
    <property type="component" value="Unassembled WGS sequence"/>
</dbReference>
<evidence type="ECO:0000256" key="10">
    <source>
        <dbReference type="ARBA" id="ARBA00022884"/>
    </source>
</evidence>
<comment type="subcellular location">
    <subcellularLocation>
        <location evidence="2">Mitochondrion</location>
    </subcellularLocation>
</comment>
<dbReference type="SUPFAM" id="SSF52402">
    <property type="entry name" value="Adenine nucleotide alpha hydrolases-like"/>
    <property type="match status" value="1"/>
</dbReference>
<dbReference type="CDD" id="cd01998">
    <property type="entry name" value="MnmA_TRMU-like"/>
    <property type="match status" value="1"/>
</dbReference>
<reference evidence="15" key="1">
    <citation type="journal article" date="2023" name="Mol. Biol. Evol.">
        <title>Third-Generation Sequencing Reveals the Adaptive Role of the Epigenome in Three Deep-Sea Polychaetes.</title>
        <authorList>
            <person name="Perez M."/>
            <person name="Aroh O."/>
            <person name="Sun Y."/>
            <person name="Lan Y."/>
            <person name="Juniper S.K."/>
            <person name="Young C.R."/>
            <person name="Angers B."/>
            <person name="Qian P.Y."/>
        </authorList>
    </citation>
    <scope>NUCLEOTIDE SEQUENCE</scope>
    <source>
        <strain evidence="15">P08H-3</strain>
    </source>
</reference>
<dbReference type="GO" id="GO:0005524">
    <property type="term" value="F:ATP binding"/>
    <property type="evidence" value="ECO:0007669"/>
    <property type="project" value="UniProtKB-KW"/>
</dbReference>
<evidence type="ECO:0000256" key="1">
    <source>
        <dbReference type="ARBA" id="ARBA00003986"/>
    </source>
</evidence>
<organism evidence="15 16">
    <name type="scientific">Paralvinella palmiformis</name>
    <dbReference type="NCBI Taxonomy" id="53620"/>
    <lineage>
        <taxon>Eukaryota</taxon>
        <taxon>Metazoa</taxon>
        <taxon>Spiralia</taxon>
        <taxon>Lophotrochozoa</taxon>
        <taxon>Annelida</taxon>
        <taxon>Polychaeta</taxon>
        <taxon>Sedentaria</taxon>
        <taxon>Canalipalpata</taxon>
        <taxon>Terebellida</taxon>
        <taxon>Terebelliformia</taxon>
        <taxon>Alvinellidae</taxon>
        <taxon>Paralvinella</taxon>
    </lineage>
</organism>
<dbReference type="Pfam" id="PF20258">
    <property type="entry name" value="tRNA_Me_trans_C"/>
    <property type="match status" value="1"/>
</dbReference>
<dbReference type="HAMAP" id="MF_00144">
    <property type="entry name" value="tRNA_thiouridyl_MnmA"/>
    <property type="match status" value="1"/>
</dbReference>
<dbReference type="GO" id="GO:0002143">
    <property type="term" value="P:tRNA wobble position uridine thiolation"/>
    <property type="evidence" value="ECO:0007669"/>
    <property type="project" value="TreeGrafter"/>
</dbReference>
<evidence type="ECO:0000256" key="5">
    <source>
        <dbReference type="ARBA" id="ARBA00022555"/>
    </source>
</evidence>
<evidence type="ECO:0000256" key="8">
    <source>
        <dbReference type="ARBA" id="ARBA00022741"/>
    </source>
</evidence>
<proteinExistence type="inferred from homology"/>
<dbReference type="GO" id="GO:0061708">
    <property type="term" value="F:tRNA-5-taurinomethyluridine 2-sulfurtransferase"/>
    <property type="evidence" value="ECO:0007669"/>
    <property type="project" value="UniProtKB-EC"/>
</dbReference>
<evidence type="ECO:0000256" key="12">
    <source>
        <dbReference type="ARBA" id="ARBA00049564"/>
    </source>
</evidence>
<comment type="function">
    <text evidence="1">Catalyzes the 2-thiolation of uridine at the wobble position (U34) of mitochondrial tRNA(Lys), tRNA(Glu) and tRNA(Gln). Required for the formation of 5-taurinomethyl-2-thiouridine (tm5s2U) of mitochondrial tRNA(Lys), tRNA(Glu), and tRNA(Gln) at the wobble position. ATP is required to activate the C2 atom of the wobble base.</text>
</comment>
<comment type="caution">
    <text evidence="15">The sequence shown here is derived from an EMBL/GenBank/DDBJ whole genome shotgun (WGS) entry which is preliminary data.</text>
</comment>
<keyword evidence="16" id="KW-1185">Reference proteome</keyword>
<dbReference type="InterPro" id="IPR014729">
    <property type="entry name" value="Rossmann-like_a/b/a_fold"/>
</dbReference>
<dbReference type="Pfam" id="PF03054">
    <property type="entry name" value="tRNA_Me_trans"/>
    <property type="match status" value="1"/>
</dbReference>
<comment type="catalytic activity">
    <reaction evidence="12">
        <text>5-taurinomethyluridine(34) in tRNA + S-sulfanyl-L-cysteinyl-[protein] + AH2 + ATP = 5-taurinomethyl-2-thiouridine(34) in tRNA + L-cysteinyl-[protein] + A + AMP + diphosphate + H(+)</text>
        <dbReference type="Rhea" id="RHEA:47040"/>
        <dbReference type="Rhea" id="RHEA-COMP:10131"/>
        <dbReference type="Rhea" id="RHEA-COMP:11726"/>
        <dbReference type="Rhea" id="RHEA-COMP:11732"/>
        <dbReference type="Rhea" id="RHEA-COMP:11733"/>
        <dbReference type="ChEBI" id="CHEBI:13193"/>
        <dbReference type="ChEBI" id="CHEBI:15378"/>
        <dbReference type="ChEBI" id="CHEBI:17499"/>
        <dbReference type="ChEBI" id="CHEBI:29950"/>
        <dbReference type="ChEBI" id="CHEBI:30616"/>
        <dbReference type="ChEBI" id="CHEBI:33019"/>
        <dbReference type="ChEBI" id="CHEBI:61963"/>
        <dbReference type="ChEBI" id="CHEBI:87171"/>
        <dbReference type="ChEBI" id="CHEBI:87172"/>
        <dbReference type="ChEBI" id="CHEBI:456215"/>
        <dbReference type="EC" id="2.8.1.14"/>
    </reaction>
</comment>
<keyword evidence="11" id="KW-1015">Disulfide bond</keyword>
<evidence type="ECO:0000259" key="14">
    <source>
        <dbReference type="Pfam" id="PF20259"/>
    </source>
</evidence>
<dbReference type="NCBIfam" id="TIGR00420">
    <property type="entry name" value="trmU"/>
    <property type="match status" value="1"/>
</dbReference>
<protein>
    <recommendedName>
        <fullName evidence="4">tRNA-5-taurinomethyluridine 2-sulfurtransferase</fullName>
        <ecNumber evidence="4">2.8.1.14</ecNumber>
    </recommendedName>
</protein>
<dbReference type="GO" id="GO:0000049">
    <property type="term" value="F:tRNA binding"/>
    <property type="evidence" value="ECO:0007669"/>
    <property type="project" value="UniProtKB-KW"/>
</dbReference>
<dbReference type="AlphaFoldDB" id="A0AAD9JDH3"/>
<keyword evidence="5" id="KW-0820">tRNA-binding</keyword>
<gene>
    <name evidence="15" type="ORF">LSH36_412g02014</name>
</gene>
<dbReference type="PANTHER" id="PTHR11933">
    <property type="entry name" value="TRNA 5-METHYLAMINOMETHYL-2-THIOURIDYLATE -METHYLTRANSFERASE"/>
    <property type="match status" value="1"/>
</dbReference>
<evidence type="ECO:0000256" key="2">
    <source>
        <dbReference type="ARBA" id="ARBA00004173"/>
    </source>
</evidence>
<dbReference type="FunFam" id="2.30.30.280:FF:000001">
    <property type="entry name" value="tRNA-specific 2-thiouridylase MnmA"/>
    <property type="match status" value="1"/>
</dbReference>
<dbReference type="InterPro" id="IPR046885">
    <property type="entry name" value="MnmA-like_C"/>
</dbReference>
<evidence type="ECO:0000256" key="11">
    <source>
        <dbReference type="ARBA" id="ARBA00023157"/>
    </source>
</evidence>
<comment type="similarity">
    <text evidence="3">Belongs to the MnmA/TRMU family.</text>
</comment>
<evidence type="ECO:0000256" key="3">
    <source>
        <dbReference type="ARBA" id="ARBA00006191"/>
    </source>
</evidence>
<keyword evidence="6" id="KW-0808">Transferase</keyword>
<feature type="domain" description="tRNA-specific 2-thiouridylase MnmA-like central" evidence="14">
    <location>
        <begin position="214"/>
        <end position="276"/>
    </location>
</feature>
<feature type="domain" description="tRNA-specific 2-thiouridylase MnmA-like C-terminal" evidence="13">
    <location>
        <begin position="293"/>
        <end position="366"/>
    </location>
</feature>
<dbReference type="GO" id="GO:0005739">
    <property type="term" value="C:mitochondrion"/>
    <property type="evidence" value="ECO:0007669"/>
    <property type="project" value="UniProtKB-SubCell"/>
</dbReference>